<keyword evidence="2" id="KW-1133">Transmembrane helix</keyword>
<proteinExistence type="predicted"/>
<evidence type="ECO:0000313" key="3">
    <source>
        <dbReference type="EMBL" id="TDN45584.1"/>
    </source>
</evidence>
<comment type="caution">
    <text evidence="3">The sequence shown here is derived from an EMBL/GenBank/DDBJ whole genome shotgun (WGS) entry which is preliminary data.</text>
</comment>
<evidence type="ECO:0000256" key="2">
    <source>
        <dbReference type="SAM" id="Phobius"/>
    </source>
</evidence>
<feature type="compositionally biased region" description="Low complexity" evidence="1">
    <location>
        <begin position="98"/>
        <end position="132"/>
    </location>
</feature>
<feature type="region of interest" description="Disordered" evidence="1">
    <location>
        <begin position="338"/>
        <end position="368"/>
    </location>
</feature>
<sequence>MTEEAQPAASPPEWPQPCQAAACARPLYAAVAYCPYCGSAQTKAEPAVATSAGAEQAPAVAPAAEKHSSVEALQANIAAKETAAEVGASSALQAPVQPEAKAAPRATEAAAKAGAKATAQPQAAPQPAGEKAAPPPTKPALSFKQRVVRWIRRICYTIGLLFIGIMALGYYVGSSGSARKAEQCTAASQTASTALAAGDIASAGKAAQQAVEVCEDQQLAQARKLLASVERAKSGALRCEQIQAQAEQLLDDGRAARAAALLTRNHNGCQARAYTDLSRKAAAAVNEARQQVDRARSRLRADAYDDADSLLDQALRLDADAAGAEPLRKQIADARAEMQARQQRSQSSTIAAPAAQPTMPAAAPAPAPRAVPSMDALVEGFLQDGERALQQKNYAQAKNAASSALRVDPNHAAARRLLQRAERAEQDALRGMEIE</sequence>
<dbReference type="Proteomes" id="UP000295129">
    <property type="component" value="Unassembled WGS sequence"/>
</dbReference>
<keyword evidence="2" id="KW-0812">Transmembrane</keyword>
<keyword evidence="2" id="KW-0472">Membrane</keyword>
<evidence type="ECO:0008006" key="5">
    <source>
        <dbReference type="Google" id="ProtNLM"/>
    </source>
</evidence>
<dbReference type="InterPro" id="IPR011990">
    <property type="entry name" value="TPR-like_helical_dom_sf"/>
</dbReference>
<feature type="compositionally biased region" description="Polar residues" evidence="1">
    <location>
        <begin position="340"/>
        <end position="350"/>
    </location>
</feature>
<organism evidence="3 4">
    <name type="scientific">Azoarcus indigens</name>
    <dbReference type="NCBI Taxonomy" id="29545"/>
    <lineage>
        <taxon>Bacteria</taxon>
        <taxon>Pseudomonadati</taxon>
        <taxon>Pseudomonadota</taxon>
        <taxon>Betaproteobacteria</taxon>
        <taxon>Rhodocyclales</taxon>
        <taxon>Zoogloeaceae</taxon>
        <taxon>Azoarcus</taxon>
    </lineage>
</organism>
<reference evidence="3 4" key="1">
    <citation type="submission" date="2019-03" db="EMBL/GenBank/DDBJ databases">
        <title>Genomic Encyclopedia of Type Strains, Phase IV (KMG-IV): sequencing the most valuable type-strain genomes for metagenomic binning, comparative biology and taxonomic classification.</title>
        <authorList>
            <person name="Goeker M."/>
        </authorList>
    </citation>
    <scope>NUCLEOTIDE SEQUENCE [LARGE SCALE GENOMIC DNA]</scope>
    <source>
        <strain evidence="3 4">DSM 12121</strain>
    </source>
</reference>
<feature type="region of interest" description="Disordered" evidence="1">
    <location>
        <begin position="90"/>
        <end position="139"/>
    </location>
</feature>
<gene>
    <name evidence="3" type="ORF">C7389_12938</name>
</gene>
<name>A0A4R6DM63_9RHOO</name>
<protein>
    <recommendedName>
        <fullName evidence="5">Tetratricopeptide repeat protein</fullName>
    </recommendedName>
</protein>
<keyword evidence="4" id="KW-1185">Reference proteome</keyword>
<accession>A0A4R6DM63</accession>
<dbReference type="AlphaFoldDB" id="A0A4R6DM63"/>
<feature type="compositionally biased region" description="Low complexity" evidence="1">
    <location>
        <begin position="351"/>
        <end position="362"/>
    </location>
</feature>
<dbReference type="EMBL" id="SNVV01000029">
    <property type="protein sequence ID" value="TDN45584.1"/>
    <property type="molecule type" value="Genomic_DNA"/>
</dbReference>
<dbReference type="RefSeq" id="WP_133594859.1">
    <property type="nucleotide sequence ID" value="NZ_SNVV01000029.1"/>
</dbReference>
<feature type="transmembrane region" description="Helical" evidence="2">
    <location>
        <begin position="154"/>
        <end position="173"/>
    </location>
</feature>
<dbReference type="SUPFAM" id="SSF48452">
    <property type="entry name" value="TPR-like"/>
    <property type="match status" value="1"/>
</dbReference>
<evidence type="ECO:0000313" key="4">
    <source>
        <dbReference type="Proteomes" id="UP000295129"/>
    </source>
</evidence>
<evidence type="ECO:0000256" key="1">
    <source>
        <dbReference type="SAM" id="MobiDB-lite"/>
    </source>
</evidence>